<feature type="transmembrane region" description="Helical" evidence="1">
    <location>
        <begin position="264"/>
        <end position="285"/>
    </location>
</feature>
<dbReference type="AlphaFoldDB" id="A0A382F4I3"/>
<feature type="transmembrane region" description="Helical" evidence="1">
    <location>
        <begin position="5"/>
        <end position="25"/>
    </location>
</feature>
<evidence type="ECO:0008006" key="3">
    <source>
        <dbReference type="Google" id="ProtNLM"/>
    </source>
</evidence>
<organism evidence="2">
    <name type="scientific">marine metagenome</name>
    <dbReference type="NCBI Taxonomy" id="408172"/>
    <lineage>
        <taxon>unclassified sequences</taxon>
        <taxon>metagenomes</taxon>
        <taxon>ecological metagenomes</taxon>
    </lineage>
</organism>
<feature type="transmembrane region" description="Helical" evidence="1">
    <location>
        <begin position="232"/>
        <end position="252"/>
    </location>
</feature>
<reference evidence="2" key="1">
    <citation type="submission" date="2018-05" db="EMBL/GenBank/DDBJ databases">
        <authorList>
            <person name="Lanie J.A."/>
            <person name="Ng W.-L."/>
            <person name="Kazmierczak K.M."/>
            <person name="Andrzejewski T.M."/>
            <person name="Davidsen T.M."/>
            <person name="Wayne K.J."/>
            <person name="Tettelin H."/>
            <person name="Glass J.I."/>
            <person name="Rusch D."/>
            <person name="Podicherti R."/>
            <person name="Tsui H.-C.T."/>
            <person name="Winkler M.E."/>
        </authorList>
    </citation>
    <scope>NUCLEOTIDE SEQUENCE</scope>
</reference>
<feature type="transmembrane region" description="Helical" evidence="1">
    <location>
        <begin position="170"/>
        <end position="187"/>
    </location>
</feature>
<evidence type="ECO:0000256" key="1">
    <source>
        <dbReference type="SAM" id="Phobius"/>
    </source>
</evidence>
<accession>A0A382F4I3</accession>
<keyword evidence="1" id="KW-1133">Transmembrane helix</keyword>
<keyword evidence="1" id="KW-0812">Transmembrane</keyword>
<proteinExistence type="predicted"/>
<gene>
    <name evidence="2" type="ORF">METZ01_LOCUS209831</name>
</gene>
<feature type="transmembrane region" description="Helical" evidence="1">
    <location>
        <begin position="335"/>
        <end position="356"/>
    </location>
</feature>
<name>A0A382F4I3_9ZZZZ</name>
<evidence type="ECO:0000313" key="2">
    <source>
        <dbReference type="EMBL" id="SVB56977.1"/>
    </source>
</evidence>
<dbReference type="EMBL" id="UINC01047562">
    <property type="protein sequence ID" value="SVB56977.1"/>
    <property type="molecule type" value="Genomic_DNA"/>
</dbReference>
<feature type="transmembrane region" description="Helical" evidence="1">
    <location>
        <begin position="63"/>
        <end position="81"/>
    </location>
</feature>
<feature type="transmembrane region" description="Helical" evidence="1">
    <location>
        <begin position="37"/>
        <end position="56"/>
    </location>
</feature>
<protein>
    <recommendedName>
        <fullName evidence="3">DUF4153 domain-containing protein</fullName>
    </recommendedName>
</protein>
<feature type="transmembrane region" description="Helical" evidence="1">
    <location>
        <begin position="199"/>
        <end position="220"/>
    </location>
</feature>
<feature type="transmembrane region" description="Helical" evidence="1">
    <location>
        <begin position="133"/>
        <end position="158"/>
    </location>
</feature>
<keyword evidence="1" id="KW-0472">Membrane</keyword>
<feature type="transmembrane region" description="Helical" evidence="1">
    <location>
        <begin position="305"/>
        <end position="323"/>
    </location>
</feature>
<feature type="non-terminal residue" evidence="2">
    <location>
        <position position="1"/>
    </location>
</feature>
<feature type="transmembrane region" description="Helical" evidence="1">
    <location>
        <begin position="93"/>
        <end position="113"/>
    </location>
</feature>
<sequence>SGSDLLFVAAGILIAGTLAKLPMYVDFPISGYTDGDYYVRNVGFFVLPVLIGFFCWRKLLSLGQILVVVNAVLVSFAYINYLPGKGNHYGDTVTLAFMHAPLFLWFVLGMTYVRMDFQALTERLEFLRYSSDLIVLSVLILFAGLILTWTTTALFLTINLNIFEFYYEHVVVYGLVGASIVANYIISLNPAIVRKISPLIARIFSPLILVTVIAYLSSAIYTGKDPYNDREFLLVFNWLLMLVMAIVIFSIVELRQRQSKWNFWFTTLLVITTIVVDVVALSSIGYRILEWGFTPNRIVVLGENVLILTHLILIMTGLVKLISKKQTIKVLDSSVLGYLPIYGVWTAFVVFIFPVAHGFK</sequence>